<dbReference type="CDD" id="cd00405">
    <property type="entry name" value="PRAI"/>
    <property type="match status" value="1"/>
</dbReference>
<dbReference type="PANTHER" id="PTHR42894">
    <property type="entry name" value="N-(5'-PHOSPHORIBOSYL)ANTHRANILATE ISOMERASE"/>
    <property type="match status" value="1"/>
</dbReference>
<evidence type="ECO:0000256" key="6">
    <source>
        <dbReference type="ARBA" id="ARBA00022822"/>
    </source>
</evidence>
<dbReference type="Proteomes" id="UP001409291">
    <property type="component" value="Unassembled WGS sequence"/>
</dbReference>
<sequence>MSLKIKVCGMKDLDNMLDLIKLPIDYMGLIFYEKSKRYVSALDAHFIKAIPGIKKIGVFVNASEQEILQKISDYGLAGIQLHGHEDPDFCLRLKSKDILVIKSFGIDENFDWQSLNAYESVADYFLFDTKTSNHGGSGIHFNWDLLRNYPLEKPYFLSGGLSAENIREASQISDPRLYGLDLNSKFEFKSGIKNVELLEQTLKNMNYEQVPG</sequence>
<accession>A0ABV0BTK1</accession>
<dbReference type="InterPro" id="IPR001240">
    <property type="entry name" value="PRAI_dom"/>
</dbReference>
<comment type="caution">
    <text evidence="11">The sequence shown here is derived from an EMBL/GenBank/DDBJ whole genome shotgun (WGS) entry which is preliminary data.</text>
</comment>
<keyword evidence="12" id="KW-1185">Reference proteome</keyword>
<proteinExistence type="inferred from homology"/>
<evidence type="ECO:0000256" key="2">
    <source>
        <dbReference type="ARBA" id="ARBA00004664"/>
    </source>
</evidence>
<keyword evidence="5 9" id="KW-0028">Amino-acid biosynthesis</keyword>
<reference evidence="11 12" key="1">
    <citation type="submission" date="2024-04" db="EMBL/GenBank/DDBJ databases">
        <title>WGS of bacteria from Torrens River.</title>
        <authorList>
            <person name="Wyrsch E.R."/>
            <person name="Drigo B."/>
        </authorList>
    </citation>
    <scope>NUCLEOTIDE SEQUENCE [LARGE SCALE GENOMIC DNA]</scope>
    <source>
        <strain evidence="11 12">TWI391</strain>
    </source>
</reference>
<dbReference type="InterPro" id="IPR011060">
    <property type="entry name" value="RibuloseP-bd_barrel"/>
</dbReference>
<evidence type="ECO:0000256" key="7">
    <source>
        <dbReference type="ARBA" id="ARBA00023141"/>
    </source>
</evidence>
<evidence type="ECO:0000313" key="11">
    <source>
        <dbReference type="EMBL" id="MEN5378119.1"/>
    </source>
</evidence>
<keyword evidence="7 9" id="KW-0057">Aromatic amino acid biosynthesis</keyword>
<dbReference type="RefSeq" id="WP_346581419.1">
    <property type="nucleotide sequence ID" value="NZ_JBDJLH010000008.1"/>
</dbReference>
<dbReference type="HAMAP" id="MF_00135">
    <property type="entry name" value="PRAI"/>
    <property type="match status" value="1"/>
</dbReference>
<dbReference type="Pfam" id="PF00697">
    <property type="entry name" value="PRAI"/>
    <property type="match status" value="1"/>
</dbReference>
<evidence type="ECO:0000259" key="10">
    <source>
        <dbReference type="Pfam" id="PF00697"/>
    </source>
</evidence>
<protein>
    <recommendedName>
        <fullName evidence="4 9">N-(5'-phosphoribosyl)anthranilate isomerase</fullName>
        <shortName evidence="9">PRAI</shortName>
        <ecNumber evidence="3 9">5.3.1.24</ecNumber>
    </recommendedName>
</protein>
<dbReference type="GO" id="GO:0016853">
    <property type="term" value="F:isomerase activity"/>
    <property type="evidence" value="ECO:0007669"/>
    <property type="project" value="UniProtKB-KW"/>
</dbReference>
<comment type="pathway">
    <text evidence="2 9">Amino-acid biosynthesis; L-tryptophan biosynthesis; L-tryptophan from chorismate: step 3/5.</text>
</comment>
<name>A0ABV0BTK1_9SPHI</name>
<evidence type="ECO:0000313" key="12">
    <source>
        <dbReference type="Proteomes" id="UP001409291"/>
    </source>
</evidence>
<evidence type="ECO:0000256" key="3">
    <source>
        <dbReference type="ARBA" id="ARBA00012572"/>
    </source>
</evidence>
<dbReference type="InterPro" id="IPR013785">
    <property type="entry name" value="Aldolase_TIM"/>
</dbReference>
<dbReference type="EC" id="5.3.1.24" evidence="3 9"/>
<keyword evidence="8 9" id="KW-0413">Isomerase</keyword>
<comment type="catalytic activity">
    <reaction evidence="1 9">
        <text>N-(5-phospho-beta-D-ribosyl)anthranilate = 1-(2-carboxyphenylamino)-1-deoxy-D-ribulose 5-phosphate</text>
        <dbReference type="Rhea" id="RHEA:21540"/>
        <dbReference type="ChEBI" id="CHEBI:18277"/>
        <dbReference type="ChEBI" id="CHEBI:58613"/>
        <dbReference type="EC" id="5.3.1.24"/>
    </reaction>
</comment>
<evidence type="ECO:0000256" key="8">
    <source>
        <dbReference type="ARBA" id="ARBA00023235"/>
    </source>
</evidence>
<evidence type="ECO:0000256" key="1">
    <source>
        <dbReference type="ARBA" id="ARBA00001164"/>
    </source>
</evidence>
<dbReference type="InterPro" id="IPR044643">
    <property type="entry name" value="TrpF_fam"/>
</dbReference>
<evidence type="ECO:0000256" key="5">
    <source>
        <dbReference type="ARBA" id="ARBA00022605"/>
    </source>
</evidence>
<organism evidence="11 12">
    <name type="scientific">Sphingobacterium kitahiroshimense</name>
    <dbReference type="NCBI Taxonomy" id="470446"/>
    <lineage>
        <taxon>Bacteria</taxon>
        <taxon>Pseudomonadati</taxon>
        <taxon>Bacteroidota</taxon>
        <taxon>Sphingobacteriia</taxon>
        <taxon>Sphingobacteriales</taxon>
        <taxon>Sphingobacteriaceae</taxon>
        <taxon>Sphingobacterium</taxon>
    </lineage>
</organism>
<feature type="domain" description="N-(5'phosphoribosyl) anthranilate isomerase (PRAI)" evidence="10">
    <location>
        <begin position="6"/>
        <end position="203"/>
    </location>
</feature>
<gene>
    <name evidence="9" type="primary">trpF</name>
    <name evidence="11" type="ORF">ABE541_12695</name>
</gene>
<dbReference type="Gene3D" id="3.20.20.70">
    <property type="entry name" value="Aldolase class I"/>
    <property type="match status" value="1"/>
</dbReference>
<evidence type="ECO:0000256" key="4">
    <source>
        <dbReference type="ARBA" id="ARBA00022272"/>
    </source>
</evidence>
<dbReference type="SUPFAM" id="SSF51366">
    <property type="entry name" value="Ribulose-phoshate binding barrel"/>
    <property type="match status" value="1"/>
</dbReference>
<evidence type="ECO:0000256" key="9">
    <source>
        <dbReference type="HAMAP-Rule" id="MF_00135"/>
    </source>
</evidence>
<comment type="similarity">
    <text evidence="9">Belongs to the TrpF family.</text>
</comment>
<dbReference type="PANTHER" id="PTHR42894:SF1">
    <property type="entry name" value="N-(5'-PHOSPHORIBOSYL)ANTHRANILATE ISOMERASE"/>
    <property type="match status" value="1"/>
</dbReference>
<dbReference type="EMBL" id="JBDJNQ010000005">
    <property type="protein sequence ID" value="MEN5378119.1"/>
    <property type="molecule type" value="Genomic_DNA"/>
</dbReference>
<keyword evidence="6 9" id="KW-0822">Tryptophan biosynthesis</keyword>